<accession>A0AAD6TW60</accession>
<dbReference type="AlphaFoldDB" id="A0AAD6TW60"/>
<feature type="transmembrane region" description="Helical" evidence="1">
    <location>
        <begin position="14"/>
        <end position="33"/>
    </location>
</feature>
<comment type="caution">
    <text evidence="2">The sequence shown here is derived from an EMBL/GenBank/DDBJ whole genome shotgun (WGS) entry which is preliminary data.</text>
</comment>
<keyword evidence="1" id="KW-1133">Transmembrane helix</keyword>
<organism evidence="2 3">
    <name type="scientific">Mycena belliarum</name>
    <dbReference type="NCBI Taxonomy" id="1033014"/>
    <lineage>
        <taxon>Eukaryota</taxon>
        <taxon>Fungi</taxon>
        <taxon>Dikarya</taxon>
        <taxon>Basidiomycota</taxon>
        <taxon>Agaricomycotina</taxon>
        <taxon>Agaricomycetes</taxon>
        <taxon>Agaricomycetidae</taxon>
        <taxon>Agaricales</taxon>
        <taxon>Marasmiineae</taxon>
        <taxon>Mycenaceae</taxon>
        <taxon>Mycena</taxon>
    </lineage>
</organism>
<reference evidence="2" key="1">
    <citation type="submission" date="2023-03" db="EMBL/GenBank/DDBJ databases">
        <title>Massive genome expansion in bonnet fungi (Mycena s.s.) driven by repeated elements and novel gene families across ecological guilds.</title>
        <authorList>
            <consortium name="Lawrence Berkeley National Laboratory"/>
            <person name="Harder C.B."/>
            <person name="Miyauchi S."/>
            <person name="Viragh M."/>
            <person name="Kuo A."/>
            <person name="Thoen E."/>
            <person name="Andreopoulos B."/>
            <person name="Lu D."/>
            <person name="Skrede I."/>
            <person name="Drula E."/>
            <person name="Henrissat B."/>
            <person name="Morin E."/>
            <person name="Kohler A."/>
            <person name="Barry K."/>
            <person name="LaButti K."/>
            <person name="Morin E."/>
            <person name="Salamov A."/>
            <person name="Lipzen A."/>
            <person name="Mereny Z."/>
            <person name="Hegedus B."/>
            <person name="Baldrian P."/>
            <person name="Stursova M."/>
            <person name="Weitz H."/>
            <person name="Taylor A."/>
            <person name="Grigoriev I.V."/>
            <person name="Nagy L.G."/>
            <person name="Martin F."/>
            <person name="Kauserud H."/>
        </authorList>
    </citation>
    <scope>NUCLEOTIDE SEQUENCE</scope>
    <source>
        <strain evidence="2">CBHHK173m</strain>
    </source>
</reference>
<gene>
    <name evidence="2" type="ORF">B0H15DRAFT_860537</name>
</gene>
<evidence type="ECO:0000313" key="3">
    <source>
        <dbReference type="Proteomes" id="UP001222325"/>
    </source>
</evidence>
<sequence>MTLGGDYLFDWGCVARTLCSGLFAFFCFFPALFSSSGSGSTSGFKVNEFRRFVPRRSPPSASGSEPSLSFPRALATMLSTVSRDMAAARNVSMERLACGDSPSGAGSMSI</sequence>
<evidence type="ECO:0000256" key="1">
    <source>
        <dbReference type="SAM" id="Phobius"/>
    </source>
</evidence>
<keyword evidence="1" id="KW-0812">Transmembrane</keyword>
<name>A0AAD6TW60_9AGAR</name>
<keyword evidence="1" id="KW-0472">Membrane</keyword>
<dbReference type="EMBL" id="JARJCN010000066">
    <property type="protein sequence ID" value="KAJ7078456.1"/>
    <property type="molecule type" value="Genomic_DNA"/>
</dbReference>
<dbReference type="Proteomes" id="UP001222325">
    <property type="component" value="Unassembled WGS sequence"/>
</dbReference>
<evidence type="ECO:0000313" key="2">
    <source>
        <dbReference type="EMBL" id="KAJ7078456.1"/>
    </source>
</evidence>
<keyword evidence="3" id="KW-1185">Reference proteome</keyword>
<proteinExistence type="predicted"/>
<protein>
    <submittedName>
        <fullName evidence="2">Uncharacterized protein</fullName>
    </submittedName>
</protein>